<keyword evidence="3" id="KW-0999">Mitochondrion inner membrane</keyword>
<evidence type="ECO:0000313" key="10">
    <source>
        <dbReference type="Proteomes" id="UP001057455"/>
    </source>
</evidence>
<organism evidence="9 10">
    <name type="scientific">Babesia ovis</name>
    <dbReference type="NCBI Taxonomy" id="5869"/>
    <lineage>
        <taxon>Eukaryota</taxon>
        <taxon>Sar</taxon>
        <taxon>Alveolata</taxon>
        <taxon>Apicomplexa</taxon>
        <taxon>Aconoidasida</taxon>
        <taxon>Piroplasmida</taxon>
        <taxon>Babesiidae</taxon>
        <taxon>Babesia</taxon>
    </lineage>
</organism>
<evidence type="ECO:0000256" key="3">
    <source>
        <dbReference type="ARBA" id="ARBA00022792"/>
    </source>
</evidence>
<dbReference type="GO" id="GO:0030003">
    <property type="term" value="P:intracellular monoatomic cation homeostasis"/>
    <property type="evidence" value="ECO:0007669"/>
    <property type="project" value="TreeGrafter"/>
</dbReference>
<dbReference type="InterPro" id="IPR044202">
    <property type="entry name" value="LETM1/MDM38-like"/>
</dbReference>
<dbReference type="PANTHER" id="PTHR14009:SF1">
    <property type="entry name" value="MITOCHONDRIAL PROTON_CALCIUM EXCHANGER PROTEIN"/>
    <property type="match status" value="1"/>
</dbReference>
<evidence type="ECO:0000259" key="8">
    <source>
        <dbReference type="PROSITE" id="PS51758"/>
    </source>
</evidence>
<evidence type="ECO:0000313" key="9">
    <source>
        <dbReference type="EMBL" id="GFE54737.1"/>
    </source>
</evidence>
<comment type="caution">
    <text evidence="9">The sequence shown here is derived from an EMBL/GenBank/DDBJ whole genome shotgun (WGS) entry which is preliminary data.</text>
</comment>
<keyword evidence="10" id="KW-1185">Reference proteome</keyword>
<dbReference type="EMBL" id="BLIY01000017">
    <property type="protein sequence ID" value="GFE54737.1"/>
    <property type="molecule type" value="Genomic_DNA"/>
</dbReference>
<protein>
    <submittedName>
        <fullName evidence="9">LETM1 family protein</fullName>
    </submittedName>
</protein>
<gene>
    <name evidence="9" type="ORF">BaOVIS_021410</name>
</gene>
<keyword evidence="2" id="KW-0812">Transmembrane</keyword>
<evidence type="ECO:0000256" key="5">
    <source>
        <dbReference type="ARBA" id="ARBA00023128"/>
    </source>
</evidence>
<sequence>MWKTLARLDKLGGSVASKGQRCSWHVSREVDLPGGIRHLLGVYGTGNCSIAGISGCSGSRGTSEILKTNNTSGIGKTPVNLGDHCTREVEVDIGSGNATMWKSLNNSGIGIPCRSWSYMGHMMGQAISKDTRVGTMRYLSTMNRLPFNCGVWNAVGGGGTWNVVKNERWLLNTNRKFVQIGKYNGYEHKCKLEHIPTMGMGNTKRYIFGTRKDGNTGYGYGKNMDLANVNKGWPMTRGVMNISFKLVKWAVVMPFRLGKWSLKIVSLIFKAIGHIMRVCGRAVVVARVGGVSGIVKSIMDGIKHTIHWCKTGFRLYFANVKVSYYILLKRLKGHPMRYNERKLLMNTLNDALKLVPFSFFLIVPFAELLLPVVIRLFPQMLPSTFRTDNSKSDDYLQKKLLAKKELAQFFQELVQQRTNQILQDELDSSLKTKMEALKNFQERILNKDDKDVNPFLSSNELLVFAKIFKKEFKLDQMNLETLKVMCKLLGITPFSVRSHVVLQLRHHLLKIQREDRLIMWEGVESLSTEELQEACRDRAMKFYNISREQLQQQLQQWLDLSSMPEISPILLLWSRCITMTHEPMAIEADDDSVPNNVDTPILQDHQDVVGLEAYDSKHAKVGEKFAEEVETAQKVCSNRMMKALTAEAEVDAQKLVYNEERLEELSQKAKELKDIIEGNVKPPLGEEVVGSTILDDLVSSDKLELPNTEEMMVHFDHDDHVIRHTKEINQLFALGKKEILMRHEVLLSALHLQSLITDLQHNQLTEMFNFLLKVSEDPKAMSESEIKESVDELVAAARVEMEKIEQLTSQFDRHNLSY</sequence>
<reference evidence="9" key="1">
    <citation type="submission" date="2019-12" db="EMBL/GenBank/DDBJ databases">
        <title>Genome sequence of Babesia ovis.</title>
        <authorList>
            <person name="Yamagishi J."/>
            <person name="Sevinc F."/>
            <person name="Xuan X."/>
        </authorList>
    </citation>
    <scope>NUCLEOTIDE SEQUENCE</scope>
    <source>
        <strain evidence="9">Selcuk</strain>
    </source>
</reference>
<keyword evidence="4" id="KW-1133">Transmembrane helix</keyword>
<dbReference type="PROSITE" id="PS51758">
    <property type="entry name" value="LETM1_RBD"/>
    <property type="match status" value="1"/>
</dbReference>
<evidence type="ECO:0000256" key="1">
    <source>
        <dbReference type="ARBA" id="ARBA00004434"/>
    </source>
</evidence>
<keyword evidence="6" id="KW-0472">Membrane</keyword>
<feature type="domain" description="Letm1 RBD" evidence="8">
    <location>
        <begin position="394"/>
        <end position="607"/>
    </location>
</feature>
<dbReference type="GO" id="GO:0043022">
    <property type="term" value="F:ribosome binding"/>
    <property type="evidence" value="ECO:0007669"/>
    <property type="project" value="InterPro"/>
</dbReference>
<dbReference type="AlphaFoldDB" id="A0A9W5TDW4"/>
<evidence type="ECO:0000256" key="2">
    <source>
        <dbReference type="ARBA" id="ARBA00022692"/>
    </source>
</evidence>
<comment type="subcellular location">
    <subcellularLocation>
        <location evidence="1">Mitochondrion inner membrane</location>
        <topology evidence="1">Single-pass membrane protein</topology>
    </subcellularLocation>
</comment>
<dbReference type="GO" id="GO:0005743">
    <property type="term" value="C:mitochondrial inner membrane"/>
    <property type="evidence" value="ECO:0007669"/>
    <property type="project" value="UniProtKB-SubCell"/>
</dbReference>
<dbReference type="PANTHER" id="PTHR14009">
    <property type="entry name" value="LEUCINE ZIPPER-EF-HAND CONTAINING TRANSMEMBRANE PROTEIN"/>
    <property type="match status" value="1"/>
</dbReference>
<dbReference type="Proteomes" id="UP001057455">
    <property type="component" value="Unassembled WGS sequence"/>
</dbReference>
<evidence type="ECO:0000256" key="7">
    <source>
        <dbReference type="PROSITE-ProRule" id="PRU01094"/>
    </source>
</evidence>
<dbReference type="InterPro" id="IPR033122">
    <property type="entry name" value="LETM1-like_RBD"/>
</dbReference>
<accession>A0A9W5TDW4</accession>
<dbReference type="OrthoDB" id="275278at2759"/>
<evidence type="ECO:0000256" key="6">
    <source>
        <dbReference type="ARBA" id="ARBA00023136"/>
    </source>
</evidence>
<dbReference type="Pfam" id="PF07766">
    <property type="entry name" value="LETM1_RBD"/>
    <property type="match status" value="1"/>
</dbReference>
<name>A0A9W5TDW4_BABOV</name>
<keyword evidence="5 7" id="KW-0496">Mitochondrion</keyword>
<evidence type="ECO:0000256" key="4">
    <source>
        <dbReference type="ARBA" id="ARBA00022989"/>
    </source>
</evidence>
<proteinExistence type="predicted"/>